<comment type="caution">
    <text evidence="1">The sequence shown here is derived from an EMBL/GenBank/DDBJ whole genome shotgun (WGS) entry which is preliminary data.</text>
</comment>
<evidence type="ECO:0000313" key="2">
    <source>
        <dbReference type="Proteomes" id="UP000729402"/>
    </source>
</evidence>
<organism evidence="1 2">
    <name type="scientific">Zizania palustris</name>
    <name type="common">Northern wild rice</name>
    <dbReference type="NCBI Taxonomy" id="103762"/>
    <lineage>
        <taxon>Eukaryota</taxon>
        <taxon>Viridiplantae</taxon>
        <taxon>Streptophyta</taxon>
        <taxon>Embryophyta</taxon>
        <taxon>Tracheophyta</taxon>
        <taxon>Spermatophyta</taxon>
        <taxon>Magnoliopsida</taxon>
        <taxon>Liliopsida</taxon>
        <taxon>Poales</taxon>
        <taxon>Poaceae</taxon>
        <taxon>BOP clade</taxon>
        <taxon>Oryzoideae</taxon>
        <taxon>Oryzeae</taxon>
        <taxon>Zizaniinae</taxon>
        <taxon>Zizania</taxon>
    </lineage>
</organism>
<protein>
    <submittedName>
        <fullName evidence="1">Uncharacterized protein</fullName>
    </submittedName>
</protein>
<gene>
    <name evidence="1" type="ORF">GUJ93_ZPchr0013g35236</name>
</gene>
<accession>A0A8J5X3V5</accession>
<evidence type="ECO:0000313" key="1">
    <source>
        <dbReference type="EMBL" id="KAG8099423.1"/>
    </source>
</evidence>
<sequence length="138" mass="14979">MSVDSLTAPIAPRRLHLGGDPRCLDSVALPSHRLDSDADGRGQIFRVAPDTEGSIVALTAEVVVALTVKGRRRSHCRESLSRRCRKPLPSIGNRPPAPRATPIIYATDAPNQSLPSAFICSVGFFSSFRWKPSRNGFT</sequence>
<reference evidence="1" key="2">
    <citation type="submission" date="2021-02" db="EMBL/GenBank/DDBJ databases">
        <authorList>
            <person name="Kimball J.A."/>
            <person name="Haas M.W."/>
            <person name="Macchietto M."/>
            <person name="Kono T."/>
            <person name="Duquette J."/>
            <person name="Shao M."/>
        </authorList>
    </citation>
    <scope>NUCLEOTIDE SEQUENCE</scope>
    <source>
        <tissue evidence="1">Fresh leaf tissue</tissue>
    </source>
</reference>
<dbReference type="AlphaFoldDB" id="A0A8J5X3V5"/>
<keyword evidence="2" id="KW-1185">Reference proteome</keyword>
<dbReference type="EMBL" id="JAAALK010000079">
    <property type="protein sequence ID" value="KAG8099423.1"/>
    <property type="molecule type" value="Genomic_DNA"/>
</dbReference>
<reference evidence="1" key="1">
    <citation type="journal article" date="2021" name="bioRxiv">
        <title>Whole Genome Assembly and Annotation of Northern Wild Rice, Zizania palustris L., Supports a Whole Genome Duplication in the Zizania Genus.</title>
        <authorList>
            <person name="Haas M."/>
            <person name="Kono T."/>
            <person name="Macchietto M."/>
            <person name="Millas R."/>
            <person name="McGilp L."/>
            <person name="Shao M."/>
            <person name="Duquette J."/>
            <person name="Hirsch C.N."/>
            <person name="Kimball J."/>
        </authorList>
    </citation>
    <scope>NUCLEOTIDE SEQUENCE</scope>
    <source>
        <tissue evidence="1">Fresh leaf tissue</tissue>
    </source>
</reference>
<proteinExistence type="predicted"/>
<dbReference type="Proteomes" id="UP000729402">
    <property type="component" value="Unassembled WGS sequence"/>
</dbReference>
<name>A0A8J5X3V5_ZIZPA</name>